<name>A0AAW1UDI0_9CUCU</name>
<dbReference type="Proteomes" id="UP001431783">
    <property type="component" value="Unassembled WGS sequence"/>
</dbReference>
<dbReference type="AlphaFoldDB" id="A0AAW1UDI0"/>
<evidence type="ECO:0000313" key="2">
    <source>
        <dbReference type="Proteomes" id="UP001431783"/>
    </source>
</evidence>
<keyword evidence="2" id="KW-1185">Reference proteome</keyword>
<reference evidence="1 2" key="1">
    <citation type="submission" date="2023-03" db="EMBL/GenBank/DDBJ databases">
        <title>Genome insight into feeding habits of ladybird beetles.</title>
        <authorList>
            <person name="Li H.-S."/>
            <person name="Huang Y.-H."/>
            <person name="Pang H."/>
        </authorList>
    </citation>
    <scope>NUCLEOTIDE SEQUENCE [LARGE SCALE GENOMIC DNA]</scope>
    <source>
        <strain evidence="1">SYSU_2023b</strain>
        <tissue evidence="1">Whole body</tissue>
    </source>
</reference>
<proteinExistence type="predicted"/>
<evidence type="ECO:0000313" key="1">
    <source>
        <dbReference type="EMBL" id="KAK9881711.1"/>
    </source>
</evidence>
<protein>
    <recommendedName>
        <fullName evidence="3">DNA-directed RNA polymerase</fullName>
    </recommendedName>
</protein>
<comment type="caution">
    <text evidence="1">The sequence shown here is derived from an EMBL/GenBank/DDBJ whole genome shotgun (WGS) entry which is preliminary data.</text>
</comment>
<gene>
    <name evidence="1" type="ORF">WA026_017229</name>
</gene>
<accession>A0AAW1UDI0</accession>
<dbReference type="EMBL" id="JARQZJ010000070">
    <property type="protein sequence ID" value="KAK9881711.1"/>
    <property type="molecule type" value="Genomic_DNA"/>
</dbReference>
<evidence type="ECO:0008006" key="3">
    <source>
        <dbReference type="Google" id="ProtNLM"/>
    </source>
</evidence>
<sequence>MSIICTCRTCRGQVFSISLLTSVKDFKVSLVQKLLADDRLVERSKIGRKVEIRHGNCGASITNDLQFGKLPQMGPSPSEGRPNLVWRPVICRVSSVFAVRVEQLSSNKT</sequence>
<organism evidence="1 2">
    <name type="scientific">Henosepilachna vigintioctopunctata</name>
    <dbReference type="NCBI Taxonomy" id="420089"/>
    <lineage>
        <taxon>Eukaryota</taxon>
        <taxon>Metazoa</taxon>
        <taxon>Ecdysozoa</taxon>
        <taxon>Arthropoda</taxon>
        <taxon>Hexapoda</taxon>
        <taxon>Insecta</taxon>
        <taxon>Pterygota</taxon>
        <taxon>Neoptera</taxon>
        <taxon>Endopterygota</taxon>
        <taxon>Coleoptera</taxon>
        <taxon>Polyphaga</taxon>
        <taxon>Cucujiformia</taxon>
        <taxon>Coccinelloidea</taxon>
        <taxon>Coccinellidae</taxon>
        <taxon>Epilachninae</taxon>
        <taxon>Epilachnini</taxon>
        <taxon>Henosepilachna</taxon>
    </lineage>
</organism>